<comment type="caution">
    <text evidence="4">The sequence shown here is derived from an EMBL/GenBank/DDBJ whole genome shotgun (WGS) entry which is preliminary data.</text>
</comment>
<keyword evidence="3" id="KW-0732">Signal</keyword>
<evidence type="ECO:0008006" key="6">
    <source>
        <dbReference type="Google" id="ProtNLM"/>
    </source>
</evidence>
<protein>
    <recommendedName>
        <fullName evidence="6">Prepilin-type N-terminal cleavage/methylation domain-containing protein</fullName>
    </recommendedName>
</protein>
<keyword evidence="2" id="KW-0998">Cell outer membrane</keyword>
<sequence>MRHHAHRTSGLTLVEALVGTLLLLLALTAFAAVAAQSARVVATGQLTNFAADALNGAAQAAQRGNTQYTQARTLTSDELRLLAQSAGRRNDLSAALTGDVVPQGGNPPRVRISIRGPGIAISEVVTVPGGTP</sequence>
<dbReference type="PROSITE" id="PS00409">
    <property type="entry name" value="PROKAR_NTER_METHYL"/>
    <property type="match status" value="1"/>
</dbReference>
<feature type="chain" id="PRO_5007086664" description="Prepilin-type N-terminal cleavage/methylation domain-containing protein" evidence="3">
    <location>
        <begin position="32"/>
        <end position="132"/>
    </location>
</feature>
<evidence type="ECO:0000256" key="2">
    <source>
        <dbReference type="ARBA" id="ARBA00023237"/>
    </source>
</evidence>
<keyword evidence="5" id="KW-1185">Reference proteome</keyword>
<feature type="signal peptide" evidence="3">
    <location>
        <begin position="1"/>
        <end position="31"/>
    </location>
</feature>
<dbReference type="GO" id="GO:0009279">
    <property type="term" value="C:cell outer membrane"/>
    <property type="evidence" value="ECO:0007669"/>
    <property type="project" value="UniProtKB-SubCell"/>
</dbReference>
<reference evidence="5" key="1">
    <citation type="submission" date="2015-11" db="EMBL/GenBank/DDBJ databases">
        <title>Draft Genome Sequence of the Radioresistant Bacterium Deinococcus grandis, Isolated from Freshwater Fish in Japan.</title>
        <authorList>
            <person name="Satoh K."/>
            <person name="Onodera T."/>
            <person name="Omoso K."/>
            <person name="Takeda-Yano K."/>
            <person name="Katayama T."/>
            <person name="Oono Y."/>
            <person name="Narumi I."/>
        </authorList>
    </citation>
    <scope>NUCLEOTIDE SEQUENCE [LARGE SCALE GENOMIC DNA]</scope>
    <source>
        <strain evidence="5">ATCC 43672</strain>
    </source>
</reference>
<evidence type="ECO:0000313" key="5">
    <source>
        <dbReference type="Proteomes" id="UP000056209"/>
    </source>
</evidence>
<evidence type="ECO:0000313" key="4">
    <source>
        <dbReference type="EMBL" id="GAQ23531.1"/>
    </source>
</evidence>
<dbReference type="Proteomes" id="UP000056209">
    <property type="component" value="Unassembled WGS sequence"/>
</dbReference>
<proteinExistence type="predicted"/>
<keyword evidence="2" id="KW-0472">Membrane</keyword>
<evidence type="ECO:0000256" key="3">
    <source>
        <dbReference type="SAM" id="SignalP"/>
    </source>
</evidence>
<organism evidence="4 5">
    <name type="scientific">Deinococcus grandis</name>
    <dbReference type="NCBI Taxonomy" id="57498"/>
    <lineage>
        <taxon>Bacteria</taxon>
        <taxon>Thermotogati</taxon>
        <taxon>Deinococcota</taxon>
        <taxon>Deinococci</taxon>
        <taxon>Deinococcales</taxon>
        <taxon>Deinococcaceae</taxon>
        <taxon>Deinococcus</taxon>
    </lineage>
</organism>
<dbReference type="AlphaFoldDB" id="A0A100HMM8"/>
<gene>
    <name evidence="4" type="ORF">DEIGR_310050</name>
</gene>
<accession>A0A100HMM8</accession>
<name>A0A100HMM8_9DEIO</name>
<evidence type="ECO:0000256" key="1">
    <source>
        <dbReference type="ARBA" id="ARBA00004442"/>
    </source>
</evidence>
<dbReference type="RefSeq" id="WP_153013913.1">
    <property type="nucleotide sequence ID" value="NZ_BCMS01000003.1"/>
</dbReference>
<comment type="subcellular location">
    <subcellularLocation>
        <location evidence="1">Cell outer membrane</location>
    </subcellularLocation>
</comment>
<dbReference type="OrthoDB" id="9938380at2"/>
<dbReference type="EMBL" id="BCMS01000003">
    <property type="protein sequence ID" value="GAQ23531.1"/>
    <property type="molecule type" value="Genomic_DNA"/>
</dbReference>
<dbReference type="InterPro" id="IPR012902">
    <property type="entry name" value="N_methyl_site"/>
</dbReference>